<keyword evidence="2" id="KW-1185">Reference proteome</keyword>
<accession>A0A1H6F8W0</accession>
<evidence type="ECO:0000313" key="1">
    <source>
        <dbReference type="EMBL" id="SEH05526.1"/>
    </source>
</evidence>
<gene>
    <name evidence="1" type="ORF">MBHS_01380</name>
</gene>
<organism evidence="1 2">
    <name type="scientific">Candidatus Venteria ishoeyi</name>
    <dbReference type="NCBI Taxonomy" id="1899563"/>
    <lineage>
        <taxon>Bacteria</taxon>
        <taxon>Pseudomonadati</taxon>
        <taxon>Pseudomonadota</taxon>
        <taxon>Gammaproteobacteria</taxon>
        <taxon>Thiotrichales</taxon>
        <taxon>Thiotrichaceae</taxon>
        <taxon>Venteria</taxon>
    </lineage>
</organism>
<evidence type="ECO:0000313" key="2">
    <source>
        <dbReference type="Proteomes" id="UP000236724"/>
    </source>
</evidence>
<proteinExistence type="predicted"/>
<sequence length="173" mass="19760">MQPRYPVYTVAGRGNISTIGEGIDTEGRSVNPQIYYDADTEQFRASVEFYGYAQVTYSSRYIILTYTPQRKNWLHLYGFILSYHDGNAATYDVPAKTVQTNPSQELYRVISQYLVSEDGAFEKPVGWPQTQSYPDNNVEPPDEEGTLVHERVHEKGWLSPDGYFEHKETGIST</sequence>
<dbReference type="EMBL" id="FMSV02000332">
    <property type="protein sequence ID" value="SEH05526.1"/>
    <property type="molecule type" value="Genomic_DNA"/>
</dbReference>
<name>A0A1H6F8W0_9GAMM</name>
<reference evidence="1 2" key="1">
    <citation type="submission" date="2016-10" db="EMBL/GenBank/DDBJ databases">
        <authorList>
            <person name="de Groot N.N."/>
        </authorList>
    </citation>
    <scope>NUCLEOTIDE SEQUENCE [LARGE SCALE GENOMIC DNA]</scope>
    <source>
        <strain evidence="1">MBHS1</strain>
    </source>
</reference>
<protein>
    <submittedName>
        <fullName evidence="1">Uncharacterized protein</fullName>
    </submittedName>
</protein>
<dbReference type="AlphaFoldDB" id="A0A1H6F8W0"/>
<dbReference type="Proteomes" id="UP000236724">
    <property type="component" value="Unassembled WGS sequence"/>
</dbReference>